<proteinExistence type="predicted"/>
<comment type="caution">
    <text evidence="1">The sequence shown here is derived from an EMBL/GenBank/DDBJ whole genome shotgun (WGS) entry which is preliminary data.</text>
</comment>
<gene>
    <name evidence="1" type="ORF">COY11_03490</name>
</gene>
<protein>
    <submittedName>
        <fullName evidence="1">Uncharacterized protein</fullName>
    </submittedName>
</protein>
<evidence type="ECO:0000313" key="1">
    <source>
        <dbReference type="EMBL" id="PIZ70004.1"/>
    </source>
</evidence>
<sequence>MYFLERLQKARRIISADLPNHGLLIDRRSRLTTIGLFILSTRTDLLKGRFFTGGGPSKKTWLA</sequence>
<dbReference type="EMBL" id="PFOG01000131">
    <property type="protein sequence ID" value="PIZ70004.1"/>
    <property type="molecule type" value="Genomic_DNA"/>
</dbReference>
<evidence type="ECO:0000313" key="2">
    <source>
        <dbReference type="Proteomes" id="UP000229805"/>
    </source>
</evidence>
<reference evidence="2" key="1">
    <citation type="submission" date="2017-09" db="EMBL/GenBank/DDBJ databases">
        <title>Depth-based differentiation of microbial function through sediment-hosted aquifers and enrichment of novel symbionts in the deep terrestrial subsurface.</title>
        <authorList>
            <person name="Probst A.J."/>
            <person name="Ladd B."/>
            <person name="Jarett J.K."/>
            <person name="Geller-Mcgrath D.E."/>
            <person name="Sieber C.M.K."/>
            <person name="Emerson J.B."/>
            <person name="Anantharaman K."/>
            <person name="Thomas B.C."/>
            <person name="Malmstrom R."/>
            <person name="Stieglmeier M."/>
            <person name="Klingl A."/>
            <person name="Woyke T."/>
            <person name="Ryan C.M."/>
            <person name="Banfield J.F."/>
        </authorList>
    </citation>
    <scope>NUCLEOTIDE SEQUENCE [LARGE SCALE GENOMIC DNA]</scope>
</reference>
<name>A0A2M7UFI8_9BACT</name>
<dbReference type="Proteomes" id="UP000229805">
    <property type="component" value="Unassembled WGS sequence"/>
</dbReference>
<organism evidence="1 2">
    <name type="scientific">Candidatus Portnoybacteria bacterium CG_4_10_14_0_2_um_filter_44_20</name>
    <dbReference type="NCBI Taxonomy" id="1974799"/>
    <lineage>
        <taxon>Bacteria</taxon>
        <taxon>Candidatus Portnoyibacteriota</taxon>
    </lineage>
</organism>
<dbReference type="AlphaFoldDB" id="A0A2M7UFI8"/>
<accession>A0A2M7UFI8</accession>